<dbReference type="InterPro" id="IPR053235">
    <property type="entry name" value="Ser_Thr_kinase"/>
</dbReference>
<evidence type="ECO:0000256" key="8">
    <source>
        <dbReference type="ARBA" id="ARBA00048679"/>
    </source>
</evidence>
<evidence type="ECO:0000259" key="9">
    <source>
        <dbReference type="PROSITE" id="PS50011"/>
    </source>
</evidence>
<evidence type="ECO:0000256" key="3">
    <source>
        <dbReference type="ARBA" id="ARBA00022679"/>
    </source>
</evidence>
<dbReference type="PANTHER" id="PTHR24361">
    <property type="entry name" value="MITOGEN-ACTIVATED KINASE KINASE KINASE"/>
    <property type="match status" value="1"/>
</dbReference>
<dbReference type="AlphaFoldDB" id="A0A1J4KV71"/>
<dbReference type="EC" id="2.7.11.1" evidence="1"/>
<keyword evidence="6" id="KW-0067">ATP-binding</keyword>
<dbReference type="Proteomes" id="UP000179807">
    <property type="component" value="Unassembled WGS sequence"/>
</dbReference>
<evidence type="ECO:0000256" key="7">
    <source>
        <dbReference type="ARBA" id="ARBA00047899"/>
    </source>
</evidence>
<dbReference type="Pfam" id="PF07714">
    <property type="entry name" value="PK_Tyr_Ser-Thr"/>
    <property type="match status" value="1"/>
</dbReference>
<evidence type="ECO:0000256" key="6">
    <source>
        <dbReference type="ARBA" id="ARBA00022840"/>
    </source>
</evidence>
<keyword evidence="11" id="KW-1185">Reference proteome</keyword>
<accession>A0A1J4KV71</accession>
<dbReference type="EMBL" id="MLAK01000270">
    <property type="protein sequence ID" value="OHT15131.1"/>
    <property type="molecule type" value="Genomic_DNA"/>
</dbReference>
<proteinExistence type="predicted"/>
<evidence type="ECO:0000313" key="11">
    <source>
        <dbReference type="Proteomes" id="UP000179807"/>
    </source>
</evidence>
<comment type="catalytic activity">
    <reaction evidence="7">
        <text>L-threonyl-[protein] + ATP = O-phospho-L-threonyl-[protein] + ADP + H(+)</text>
        <dbReference type="Rhea" id="RHEA:46608"/>
        <dbReference type="Rhea" id="RHEA-COMP:11060"/>
        <dbReference type="Rhea" id="RHEA-COMP:11605"/>
        <dbReference type="ChEBI" id="CHEBI:15378"/>
        <dbReference type="ChEBI" id="CHEBI:30013"/>
        <dbReference type="ChEBI" id="CHEBI:30616"/>
        <dbReference type="ChEBI" id="CHEBI:61977"/>
        <dbReference type="ChEBI" id="CHEBI:456216"/>
        <dbReference type="EC" id="2.7.11.1"/>
    </reaction>
</comment>
<dbReference type="GO" id="GO:0005524">
    <property type="term" value="F:ATP binding"/>
    <property type="evidence" value="ECO:0007669"/>
    <property type="project" value="UniProtKB-KW"/>
</dbReference>
<dbReference type="PANTHER" id="PTHR24361:SF433">
    <property type="entry name" value="PROTEIN KINASE DOMAIN-CONTAINING PROTEIN"/>
    <property type="match status" value="1"/>
</dbReference>
<dbReference type="InterPro" id="IPR000719">
    <property type="entry name" value="Prot_kinase_dom"/>
</dbReference>
<feature type="domain" description="Protein kinase" evidence="9">
    <location>
        <begin position="205"/>
        <end position="473"/>
    </location>
</feature>
<name>A0A1J4KV71_9EUKA</name>
<keyword evidence="5" id="KW-0418">Kinase</keyword>
<reference evidence="10" key="1">
    <citation type="submission" date="2016-10" db="EMBL/GenBank/DDBJ databases">
        <authorList>
            <person name="Benchimol M."/>
            <person name="Almeida L.G."/>
            <person name="Vasconcelos A.T."/>
            <person name="Perreira-Neves A."/>
            <person name="Rosa I.A."/>
            <person name="Tasca T."/>
            <person name="Bogo M.R."/>
            <person name="de Souza W."/>
        </authorList>
    </citation>
    <scope>NUCLEOTIDE SEQUENCE [LARGE SCALE GENOMIC DNA]</scope>
    <source>
        <strain evidence="10">K</strain>
    </source>
</reference>
<dbReference type="SMART" id="SM00220">
    <property type="entry name" value="S_TKc"/>
    <property type="match status" value="1"/>
</dbReference>
<dbReference type="InterPro" id="IPR011009">
    <property type="entry name" value="Kinase-like_dom_sf"/>
</dbReference>
<protein>
    <recommendedName>
        <fullName evidence="1">non-specific serine/threonine protein kinase</fullName>
        <ecNumber evidence="1">2.7.11.1</ecNumber>
    </recommendedName>
</protein>
<evidence type="ECO:0000256" key="2">
    <source>
        <dbReference type="ARBA" id="ARBA00022527"/>
    </source>
</evidence>
<dbReference type="GeneID" id="94849147"/>
<dbReference type="RefSeq" id="XP_068368267.1">
    <property type="nucleotide sequence ID" value="XM_068514443.1"/>
</dbReference>
<dbReference type="Gene3D" id="1.10.510.10">
    <property type="entry name" value="Transferase(Phosphotransferase) domain 1"/>
    <property type="match status" value="1"/>
</dbReference>
<dbReference type="VEuPathDB" id="TrichDB:TRFO_42702"/>
<keyword evidence="4" id="KW-0547">Nucleotide-binding</keyword>
<sequence>MSFTIKEIGNDVKSAIESISANKTLAMLYQSFNYYEVDINHPKFNYIVFSILLEAPFVTYAFTNNESILIHVLCVEKKCYILKEKNCQQENNQQANDQMNDASKDNKNTIFNLIFSVCQSLKKTIFNLSDTEDKPEYKDAIEEAQSFVDYFKDLLTNDFIKQTIKPLCSFMIRRFYFKQTFFKDPSFFDIKIHDNNNYIISSTDFLKLRDFEDGKTSNDCMAIHLHTLYVVAIKYYTFANQDNFQSNPLSFISTESSISNSSASLHQNSLLMKVYGTFYDDNKKQNCIVMPFMCKGTLAKNVDNFSVQRKLQIFYRLVEIVEFLHSQNLVHNQISQESIYIDNNYVPYLNINYKDMSTYGKDIKSENMNVNNNNDVNKNESEIMNGSDCYLANIYSLGMVLFFLFTEPYNEQNNESKSDLNNESTNNSPSFPQNFSFLQDIYNQCIRKRTKYDKKIFQQLYNSFEILNGYSYFEEKFITFDFSKLSKERSERIISYSQKSTINNNKNKTSLDNHEDNELENHGKIHTKDSTTENTTKNVNNVEIIIEDDEDIETKNAQIKEYEDKGLCIEEFDPRFFRKPVITNENPILKRLYDLMQNNLSLEVITDDQRKFEGTLVGIDGIGNIMIYNEKLETLNIIKLSFIYSIKEIEAQSGQ</sequence>
<evidence type="ECO:0000256" key="4">
    <source>
        <dbReference type="ARBA" id="ARBA00022741"/>
    </source>
</evidence>
<dbReference type="InterPro" id="IPR001245">
    <property type="entry name" value="Ser-Thr/Tyr_kinase_cat_dom"/>
</dbReference>
<evidence type="ECO:0000313" key="10">
    <source>
        <dbReference type="EMBL" id="OHT15131.1"/>
    </source>
</evidence>
<keyword evidence="2" id="KW-0723">Serine/threonine-protein kinase</keyword>
<gene>
    <name evidence="10" type="ORF">TRFO_42702</name>
</gene>
<dbReference type="GO" id="GO:0004674">
    <property type="term" value="F:protein serine/threonine kinase activity"/>
    <property type="evidence" value="ECO:0007669"/>
    <property type="project" value="UniProtKB-KW"/>
</dbReference>
<comment type="catalytic activity">
    <reaction evidence="8">
        <text>L-seryl-[protein] + ATP = O-phospho-L-seryl-[protein] + ADP + H(+)</text>
        <dbReference type="Rhea" id="RHEA:17989"/>
        <dbReference type="Rhea" id="RHEA-COMP:9863"/>
        <dbReference type="Rhea" id="RHEA-COMP:11604"/>
        <dbReference type="ChEBI" id="CHEBI:15378"/>
        <dbReference type="ChEBI" id="CHEBI:29999"/>
        <dbReference type="ChEBI" id="CHEBI:30616"/>
        <dbReference type="ChEBI" id="CHEBI:83421"/>
        <dbReference type="ChEBI" id="CHEBI:456216"/>
        <dbReference type="EC" id="2.7.11.1"/>
    </reaction>
</comment>
<evidence type="ECO:0000256" key="5">
    <source>
        <dbReference type="ARBA" id="ARBA00022777"/>
    </source>
</evidence>
<evidence type="ECO:0000256" key="1">
    <source>
        <dbReference type="ARBA" id="ARBA00012513"/>
    </source>
</evidence>
<keyword evidence="3" id="KW-0808">Transferase</keyword>
<dbReference type="GO" id="GO:0005737">
    <property type="term" value="C:cytoplasm"/>
    <property type="evidence" value="ECO:0007669"/>
    <property type="project" value="TreeGrafter"/>
</dbReference>
<organism evidence="10 11">
    <name type="scientific">Tritrichomonas foetus</name>
    <dbReference type="NCBI Taxonomy" id="1144522"/>
    <lineage>
        <taxon>Eukaryota</taxon>
        <taxon>Metamonada</taxon>
        <taxon>Parabasalia</taxon>
        <taxon>Tritrichomonadida</taxon>
        <taxon>Tritrichomonadidae</taxon>
        <taxon>Tritrichomonas</taxon>
    </lineage>
</organism>
<comment type="caution">
    <text evidence="10">The sequence shown here is derived from an EMBL/GenBank/DDBJ whole genome shotgun (WGS) entry which is preliminary data.</text>
</comment>
<dbReference type="PROSITE" id="PS50011">
    <property type="entry name" value="PROTEIN_KINASE_DOM"/>
    <property type="match status" value="1"/>
</dbReference>
<dbReference type="SUPFAM" id="SSF56112">
    <property type="entry name" value="Protein kinase-like (PK-like)"/>
    <property type="match status" value="1"/>
</dbReference>